<dbReference type="RefSeq" id="WP_094807217.1">
    <property type="nucleotide sequence ID" value="NZ_NEVT01000006.1"/>
</dbReference>
<dbReference type="AlphaFoldDB" id="A0A261VTS7"/>
<dbReference type="InterPro" id="IPR000847">
    <property type="entry name" value="LysR_HTH_N"/>
</dbReference>
<evidence type="ECO:0000256" key="3">
    <source>
        <dbReference type="ARBA" id="ARBA00023125"/>
    </source>
</evidence>
<comment type="caution">
    <text evidence="6">The sequence shown here is derived from an EMBL/GenBank/DDBJ whole genome shotgun (WGS) entry which is preliminary data.</text>
</comment>
<dbReference type="SUPFAM" id="SSF46785">
    <property type="entry name" value="Winged helix' DNA-binding domain"/>
    <property type="match status" value="1"/>
</dbReference>
<dbReference type="SUPFAM" id="SSF53850">
    <property type="entry name" value="Periplasmic binding protein-like II"/>
    <property type="match status" value="1"/>
</dbReference>
<organism evidence="6 7">
    <name type="scientific">Bordetella genomosp. 2</name>
    <dbReference type="NCBI Taxonomy" id="1983456"/>
    <lineage>
        <taxon>Bacteria</taxon>
        <taxon>Pseudomonadati</taxon>
        <taxon>Pseudomonadota</taxon>
        <taxon>Betaproteobacteria</taxon>
        <taxon>Burkholderiales</taxon>
        <taxon>Alcaligenaceae</taxon>
        <taxon>Bordetella</taxon>
    </lineage>
</organism>
<keyword evidence="4" id="KW-0804">Transcription</keyword>
<dbReference type="GO" id="GO:0003700">
    <property type="term" value="F:DNA-binding transcription factor activity"/>
    <property type="evidence" value="ECO:0007669"/>
    <property type="project" value="InterPro"/>
</dbReference>
<dbReference type="Proteomes" id="UP000215633">
    <property type="component" value="Unassembled WGS sequence"/>
</dbReference>
<keyword evidence="2" id="KW-0805">Transcription regulation</keyword>
<dbReference type="Gene3D" id="3.40.190.290">
    <property type="match status" value="1"/>
</dbReference>
<dbReference type="InterPro" id="IPR036390">
    <property type="entry name" value="WH_DNA-bd_sf"/>
</dbReference>
<evidence type="ECO:0000313" key="7">
    <source>
        <dbReference type="Proteomes" id="UP000215633"/>
    </source>
</evidence>
<keyword evidence="3" id="KW-0238">DNA-binding</keyword>
<gene>
    <name evidence="6" type="ORF">CAL24_16410</name>
</gene>
<keyword evidence="7" id="KW-1185">Reference proteome</keyword>
<protein>
    <recommendedName>
        <fullName evidence="5">HTH lysR-type domain-containing protein</fullName>
    </recommendedName>
</protein>
<dbReference type="PANTHER" id="PTHR30419:SF8">
    <property type="entry name" value="NITROGEN ASSIMILATION TRANSCRIPTIONAL ACTIVATOR-RELATED"/>
    <property type="match status" value="1"/>
</dbReference>
<reference evidence="7" key="1">
    <citation type="submission" date="2017-05" db="EMBL/GenBank/DDBJ databases">
        <title>Complete and WGS of Bordetella genogroups.</title>
        <authorList>
            <person name="Spilker T."/>
            <person name="Lipuma J."/>
        </authorList>
    </citation>
    <scope>NUCLEOTIDE SEQUENCE [LARGE SCALE GENOMIC DNA]</scope>
    <source>
        <strain evidence="7">AU8256</strain>
    </source>
</reference>
<dbReference type="EMBL" id="NEVT01000006">
    <property type="protein sequence ID" value="OZI76683.1"/>
    <property type="molecule type" value="Genomic_DNA"/>
</dbReference>
<evidence type="ECO:0000259" key="5">
    <source>
        <dbReference type="PROSITE" id="PS50931"/>
    </source>
</evidence>
<comment type="similarity">
    <text evidence="1">Belongs to the LysR transcriptional regulatory family.</text>
</comment>
<evidence type="ECO:0000313" key="6">
    <source>
        <dbReference type="EMBL" id="OZI76683.1"/>
    </source>
</evidence>
<evidence type="ECO:0000256" key="1">
    <source>
        <dbReference type="ARBA" id="ARBA00009437"/>
    </source>
</evidence>
<dbReference type="InterPro" id="IPR036388">
    <property type="entry name" value="WH-like_DNA-bd_sf"/>
</dbReference>
<proteinExistence type="inferred from homology"/>
<dbReference type="Pfam" id="PF03466">
    <property type="entry name" value="LysR_substrate"/>
    <property type="match status" value="1"/>
</dbReference>
<dbReference type="GO" id="GO:0003677">
    <property type="term" value="F:DNA binding"/>
    <property type="evidence" value="ECO:0007669"/>
    <property type="project" value="UniProtKB-KW"/>
</dbReference>
<dbReference type="InterPro" id="IPR005119">
    <property type="entry name" value="LysR_subst-bd"/>
</dbReference>
<dbReference type="Gene3D" id="1.10.10.10">
    <property type="entry name" value="Winged helix-like DNA-binding domain superfamily/Winged helix DNA-binding domain"/>
    <property type="match status" value="1"/>
</dbReference>
<dbReference type="GO" id="GO:0005829">
    <property type="term" value="C:cytosol"/>
    <property type="evidence" value="ECO:0007669"/>
    <property type="project" value="TreeGrafter"/>
</dbReference>
<sequence>MRLEDLDYFLAVARAGHVGRAADGMGISQPALTKGIRRLEEELKLQLFVRTPKGMELTMPGKAFYQRSMQARRELDEALREAGDLHRGSIGLVRVGVTPLLVEPVFNGACVELLAQRPAAKVNVMVSLNDALIPALRQGELDFSISSLHDSAAPAEFDRIPLFRDRLFVAARRGHPLFDRARIRFEHLAGHGWMLPGLQVASRRWLETRFEQRGAPRPEIVIESNSSVASLVSILHNTDLLTVISEITLRSEAGQGLAAVPLDDVTWHREVGIMTRRGGYQSPLAQRLIEILRERAGAAQPRG</sequence>
<dbReference type="InterPro" id="IPR050950">
    <property type="entry name" value="HTH-type_LysR_regulators"/>
</dbReference>
<accession>A0A261VTS7</accession>
<evidence type="ECO:0000256" key="4">
    <source>
        <dbReference type="ARBA" id="ARBA00023163"/>
    </source>
</evidence>
<dbReference type="Pfam" id="PF00126">
    <property type="entry name" value="HTH_1"/>
    <property type="match status" value="1"/>
</dbReference>
<dbReference type="PANTHER" id="PTHR30419">
    <property type="entry name" value="HTH-TYPE TRANSCRIPTIONAL REGULATOR YBHD"/>
    <property type="match status" value="1"/>
</dbReference>
<dbReference type="PRINTS" id="PR00039">
    <property type="entry name" value="HTHLYSR"/>
</dbReference>
<evidence type="ECO:0000256" key="2">
    <source>
        <dbReference type="ARBA" id="ARBA00023015"/>
    </source>
</evidence>
<name>A0A261VTS7_9BORD</name>
<feature type="domain" description="HTH lysR-type" evidence="5">
    <location>
        <begin position="1"/>
        <end position="58"/>
    </location>
</feature>
<dbReference type="PROSITE" id="PS50931">
    <property type="entry name" value="HTH_LYSR"/>
    <property type="match status" value="1"/>
</dbReference>
<dbReference type="FunFam" id="1.10.10.10:FF:000001">
    <property type="entry name" value="LysR family transcriptional regulator"/>
    <property type="match status" value="1"/>
</dbReference>